<keyword evidence="6 11" id="KW-0479">Metal-binding</keyword>
<dbReference type="Pfam" id="PF02424">
    <property type="entry name" value="ApbE"/>
    <property type="match status" value="1"/>
</dbReference>
<dbReference type="EC" id="2.7.1.180" evidence="2 11"/>
<organism evidence="12 13">
    <name type="scientific">Blautia faecis</name>
    <dbReference type="NCBI Taxonomy" id="871665"/>
    <lineage>
        <taxon>Bacteria</taxon>
        <taxon>Bacillati</taxon>
        <taxon>Bacillota</taxon>
        <taxon>Clostridia</taxon>
        <taxon>Lachnospirales</taxon>
        <taxon>Lachnospiraceae</taxon>
        <taxon>Blautia</taxon>
    </lineage>
</organism>
<evidence type="ECO:0000256" key="10">
    <source>
        <dbReference type="ARBA" id="ARBA00048540"/>
    </source>
</evidence>
<comment type="similarity">
    <text evidence="11">Belongs to the ApbE family.</text>
</comment>
<keyword evidence="7 11" id="KW-0274">FAD</keyword>
<comment type="catalytic activity">
    <reaction evidence="10 11">
        <text>L-threonyl-[protein] + FAD = FMN-L-threonyl-[protein] + AMP + H(+)</text>
        <dbReference type="Rhea" id="RHEA:36847"/>
        <dbReference type="Rhea" id="RHEA-COMP:11060"/>
        <dbReference type="Rhea" id="RHEA-COMP:11061"/>
        <dbReference type="ChEBI" id="CHEBI:15378"/>
        <dbReference type="ChEBI" id="CHEBI:30013"/>
        <dbReference type="ChEBI" id="CHEBI:57692"/>
        <dbReference type="ChEBI" id="CHEBI:74257"/>
        <dbReference type="ChEBI" id="CHEBI:456215"/>
        <dbReference type="EC" id="2.7.1.180"/>
    </reaction>
</comment>
<comment type="caution">
    <text evidence="12">The sequence shown here is derived from an EMBL/GenBank/DDBJ whole genome shotgun (WGS) entry which is preliminary data.</text>
</comment>
<keyword evidence="5 11" id="KW-0808">Transferase</keyword>
<dbReference type="EMBL" id="JAAITS010000013">
    <property type="protein sequence ID" value="NSG85041.1"/>
    <property type="molecule type" value="Genomic_DNA"/>
</dbReference>
<evidence type="ECO:0000256" key="8">
    <source>
        <dbReference type="ARBA" id="ARBA00022842"/>
    </source>
</evidence>
<dbReference type="Proteomes" id="UP001644719">
    <property type="component" value="Unassembled WGS sequence"/>
</dbReference>
<evidence type="ECO:0000256" key="1">
    <source>
        <dbReference type="ARBA" id="ARBA00001946"/>
    </source>
</evidence>
<keyword evidence="4 11" id="KW-0285">Flavoprotein</keyword>
<dbReference type="PANTHER" id="PTHR30040:SF2">
    <property type="entry name" value="FAD:PROTEIN FMN TRANSFERASE"/>
    <property type="match status" value="1"/>
</dbReference>
<keyword evidence="8 11" id="KW-0460">Magnesium</keyword>
<dbReference type="Gene3D" id="3.10.520.10">
    <property type="entry name" value="ApbE-like domains"/>
    <property type="match status" value="1"/>
</dbReference>
<evidence type="ECO:0000256" key="5">
    <source>
        <dbReference type="ARBA" id="ARBA00022679"/>
    </source>
</evidence>
<evidence type="ECO:0000256" key="2">
    <source>
        <dbReference type="ARBA" id="ARBA00011955"/>
    </source>
</evidence>
<dbReference type="PIRSF" id="PIRSF006268">
    <property type="entry name" value="ApbE"/>
    <property type="match status" value="1"/>
</dbReference>
<dbReference type="RefSeq" id="WP_173769552.1">
    <property type="nucleotide sequence ID" value="NZ_JAAITS010000013.1"/>
</dbReference>
<comment type="cofactor">
    <cofactor evidence="1">
        <name>Mg(2+)</name>
        <dbReference type="ChEBI" id="CHEBI:18420"/>
    </cofactor>
</comment>
<gene>
    <name evidence="12" type="ORF">G5B17_06260</name>
</gene>
<protein>
    <recommendedName>
        <fullName evidence="3 11">FAD:protein FMN transferase</fullName>
        <ecNumber evidence="2 11">2.7.1.180</ecNumber>
    </recommendedName>
    <alternativeName>
        <fullName evidence="9 11">Flavin transferase</fullName>
    </alternativeName>
</protein>
<dbReference type="GO" id="GO:0016740">
    <property type="term" value="F:transferase activity"/>
    <property type="evidence" value="ECO:0007669"/>
    <property type="project" value="UniProtKB-KW"/>
</dbReference>
<name>A0ABX2H554_9FIRM</name>
<evidence type="ECO:0000256" key="11">
    <source>
        <dbReference type="PIRNR" id="PIRNR006268"/>
    </source>
</evidence>
<dbReference type="InterPro" id="IPR024932">
    <property type="entry name" value="ApbE"/>
</dbReference>
<evidence type="ECO:0000256" key="6">
    <source>
        <dbReference type="ARBA" id="ARBA00022723"/>
    </source>
</evidence>
<evidence type="ECO:0000256" key="9">
    <source>
        <dbReference type="ARBA" id="ARBA00031306"/>
    </source>
</evidence>
<evidence type="ECO:0000256" key="4">
    <source>
        <dbReference type="ARBA" id="ARBA00022630"/>
    </source>
</evidence>
<dbReference type="SUPFAM" id="SSF143631">
    <property type="entry name" value="ApbE-like"/>
    <property type="match status" value="1"/>
</dbReference>
<reference evidence="12 13" key="1">
    <citation type="journal article" date="2020" name="Cell Host Microbe">
        <title>Functional and Genomic Variation between Human-Derived Isolates of Lachnospiraceae Reveals Inter- and Intra-Species Diversity.</title>
        <authorList>
            <person name="Sorbara M.T."/>
            <person name="Littmann E.R."/>
            <person name="Fontana E."/>
            <person name="Moody T.U."/>
            <person name="Kohout C.E."/>
            <person name="Gjonbalaj M."/>
            <person name="Eaton V."/>
            <person name="Seok R."/>
            <person name="Leiner I.M."/>
            <person name="Pamer E.G."/>
        </authorList>
    </citation>
    <scope>NUCLEOTIDE SEQUENCE [LARGE SCALE GENOMIC DNA]</scope>
    <source>
        <strain evidence="12 13">MSK.17.74</strain>
    </source>
</reference>
<dbReference type="PANTHER" id="PTHR30040">
    <property type="entry name" value="THIAMINE BIOSYNTHESIS LIPOPROTEIN APBE"/>
    <property type="match status" value="1"/>
</dbReference>
<dbReference type="InterPro" id="IPR003374">
    <property type="entry name" value="ApbE-like_sf"/>
</dbReference>
<evidence type="ECO:0000256" key="3">
    <source>
        <dbReference type="ARBA" id="ARBA00016337"/>
    </source>
</evidence>
<evidence type="ECO:0000256" key="7">
    <source>
        <dbReference type="ARBA" id="ARBA00022827"/>
    </source>
</evidence>
<proteinExistence type="inferred from homology"/>
<evidence type="ECO:0000313" key="12">
    <source>
        <dbReference type="EMBL" id="NSG85041.1"/>
    </source>
</evidence>
<evidence type="ECO:0000313" key="13">
    <source>
        <dbReference type="Proteomes" id="UP001644719"/>
    </source>
</evidence>
<sequence>MKRKVLTAAGICIGILIFTEGTRYFVQNQKCQKQLFAMDTYMEFTAYGKNSEKAVDAAIEEVQKLDAMLSAENSKSEVYALNEQGNLQATDDLAELILRGKEIYQETDGLFDDTIYPVMKLWGFPTGNYHVPTAAEVQKKLALVDGNKVEIQTRDSDEKGRDSKEKAKFVTLGADQQIDFGGIAKGYTGQKLAELFQEYGVSSALVSLGGNIQAIGTKPDGSSWKVGIRDPKGGQQDYIGVLSVENQAVVTSGGYERYFEENGETYIHIINPRTGYPADGDLLSVTIVSKDGTLADGMSTALYIMGYEKACQFWRQHREEFNVILVTDDGKIHISENLKGNFQTEWELEMIESGSE</sequence>
<keyword evidence="13" id="KW-1185">Reference proteome</keyword>
<accession>A0ABX2H554</accession>